<feature type="transmembrane region" description="Helical" evidence="1">
    <location>
        <begin position="92"/>
        <end position="109"/>
    </location>
</feature>
<evidence type="ECO:0008006" key="4">
    <source>
        <dbReference type="Google" id="ProtNLM"/>
    </source>
</evidence>
<feature type="transmembrane region" description="Helical" evidence="1">
    <location>
        <begin position="174"/>
        <end position="194"/>
    </location>
</feature>
<dbReference type="Proteomes" id="UP001497522">
    <property type="component" value="Chromosome 13"/>
</dbReference>
<evidence type="ECO:0000313" key="3">
    <source>
        <dbReference type="Proteomes" id="UP001497522"/>
    </source>
</evidence>
<keyword evidence="1" id="KW-0472">Membrane</keyword>
<dbReference type="PANTHER" id="PTHR33287">
    <property type="entry name" value="OS03G0453550 PROTEIN"/>
    <property type="match status" value="1"/>
</dbReference>
<keyword evidence="1" id="KW-0812">Transmembrane</keyword>
<dbReference type="PANTHER" id="PTHR33287:SF11">
    <property type="entry name" value="OS03G0778400 PROTEIN"/>
    <property type="match status" value="1"/>
</dbReference>
<evidence type="ECO:0000256" key="1">
    <source>
        <dbReference type="SAM" id="Phobius"/>
    </source>
</evidence>
<sequence length="197" mass="22224">MRSDEEVREVLADVEMRMITAVEGLDPRLKFAYDTWQSREAQSEKRIEDHESRERLLTNEIYQLVTFASAFQSLLLTAVAQATQLHCRNVGIPLTLSSFATVVTIAGVWQTKNIITQLKRTLSTEVKAREGYSARLQALAELGNEFSAARLSQLRFEQAAAAPGTSRWVTYNDFVVVCVLLLGVICFLFIYRILCNA</sequence>
<name>A0ABP1AJ92_9BRYO</name>
<accession>A0ABP1AJ92</accession>
<keyword evidence="1" id="KW-1133">Transmembrane helix</keyword>
<evidence type="ECO:0000313" key="2">
    <source>
        <dbReference type="EMBL" id="CAK9862626.1"/>
    </source>
</evidence>
<protein>
    <recommendedName>
        <fullName evidence="4">ATP synthase protein MI25</fullName>
    </recommendedName>
</protein>
<proteinExistence type="predicted"/>
<organism evidence="2 3">
    <name type="scientific">Sphagnum jensenii</name>
    <dbReference type="NCBI Taxonomy" id="128206"/>
    <lineage>
        <taxon>Eukaryota</taxon>
        <taxon>Viridiplantae</taxon>
        <taxon>Streptophyta</taxon>
        <taxon>Embryophyta</taxon>
        <taxon>Bryophyta</taxon>
        <taxon>Sphagnophytina</taxon>
        <taxon>Sphagnopsida</taxon>
        <taxon>Sphagnales</taxon>
        <taxon>Sphagnaceae</taxon>
        <taxon>Sphagnum</taxon>
    </lineage>
</organism>
<gene>
    <name evidence="2" type="ORF">CSSPJE1EN2_LOCUS5621</name>
</gene>
<reference evidence="2" key="1">
    <citation type="submission" date="2024-03" db="EMBL/GenBank/DDBJ databases">
        <authorList>
            <consortium name="ELIXIR-Norway"/>
            <consortium name="Elixir Norway"/>
        </authorList>
    </citation>
    <scope>NUCLEOTIDE SEQUENCE</scope>
</reference>
<dbReference type="EMBL" id="OZ023714">
    <property type="protein sequence ID" value="CAK9862626.1"/>
    <property type="molecule type" value="Genomic_DNA"/>
</dbReference>
<keyword evidence="3" id="KW-1185">Reference proteome</keyword>
<feature type="transmembrane region" description="Helical" evidence="1">
    <location>
        <begin position="61"/>
        <end position="80"/>
    </location>
</feature>